<reference evidence="4 5" key="1">
    <citation type="submission" date="2022-10" db="EMBL/GenBank/DDBJ databases">
        <title>Defluviimonas sp. nov., isolated from ocean surface sediments.</title>
        <authorList>
            <person name="He W."/>
            <person name="Wang L."/>
            <person name="Zhang D.-F."/>
        </authorList>
    </citation>
    <scope>NUCLEOTIDE SEQUENCE [LARGE SCALE GENOMIC DNA]</scope>
    <source>
        <strain evidence="4 5">WL0024</strain>
    </source>
</reference>
<feature type="domain" description="Calcineurin-like phosphoesterase" evidence="3">
    <location>
        <begin position="44"/>
        <end position="229"/>
    </location>
</feature>
<dbReference type="SUPFAM" id="SSF56300">
    <property type="entry name" value="Metallo-dependent phosphatases"/>
    <property type="match status" value="1"/>
</dbReference>
<dbReference type="InterPro" id="IPR029052">
    <property type="entry name" value="Metallo-depent_PP-like"/>
</dbReference>
<dbReference type="CDD" id="cd07385">
    <property type="entry name" value="MPP_YkuE_C"/>
    <property type="match status" value="1"/>
</dbReference>
<sequence length="289" mass="31072">MRGLLGVFLAGLFASAYAFFVEPALRLRVRRWQVRPEGWRGAPLRIAVVADLHMGEPFVPLRRLRRIVARTNALGADLVVVLGDLAAGHRFVTKEVPVAETAAALGRLSAPLGVYGILGNHDWWDDRSAQRRRAGPVLAGTALEANGIPVLENHALKIVRPAGDFWLAGLGDQLALVDGPGRYTGVDDLDGTLAQIEGDEPAILLAHEPDIFPRVPERIALTLSGHTHGGQVRCFGYSPLVPSAYGNRFAYGHVREEGRDLVVSGGIGCSILPVRLGVVPEITMVEISA</sequence>
<comment type="caution">
    <text evidence="4">The sequence shown here is derived from an EMBL/GenBank/DDBJ whole genome shotgun (WGS) entry which is preliminary data.</text>
</comment>
<proteinExistence type="predicted"/>
<name>A0ABT2WY55_9RHOB</name>
<evidence type="ECO:0000313" key="5">
    <source>
        <dbReference type="Proteomes" id="UP001209535"/>
    </source>
</evidence>
<dbReference type="EMBL" id="JAOVQO010000001">
    <property type="protein sequence ID" value="MCU9846614.1"/>
    <property type="molecule type" value="Genomic_DNA"/>
</dbReference>
<dbReference type="Pfam" id="PF00149">
    <property type="entry name" value="Metallophos"/>
    <property type="match status" value="1"/>
</dbReference>
<dbReference type="Gene3D" id="3.60.21.10">
    <property type="match status" value="1"/>
</dbReference>
<evidence type="ECO:0000256" key="1">
    <source>
        <dbReference type="ARBA" id="ARBA00022723"/>
    </source>
</evidence>
<dbReference type="Proteomes" id="UP001209535">
    <property type="component" value="Unassembled WGS sequence"/>
</dbReference>
<keyword evidence="1" id="KW-0479">Metal-binding</keyword>
<protein>
    <submittedName>
        <fullName evidence="4">Metallophosphoesterase</fullName>
    </submittedName>
</protein>
<dbReference type="InterPro" id="IPR051158">
    <property type="entry name" value="Metallophosphoesterase_sf"/>
</dbReference>
<dbReference type="InterPro" id="IPR004843">
    <property type="entry name" value="Calcineurin-like_PHP"/>
</dbReference>
<dbReference type="PANTHER" id="PTHR31302">
    <property type="entry name" value="TRANSMEMBRANE PROTEIN WITH METALLOPHOSPHOESTERASE DOMAIN-RELATED"/>
    <property type="match status" value="1"/>
</dbReference>
<evidence type="ECO:0000259" key="3">
    <source>
        <dbReference type="Pfam" id="PF00149"/>
    </source>
</evidence>
<keyword evidence="5" id="KW-1185">Reference proteome</keyword>
<evidence type="ECO:0000313" key="4">
    <source>
        <dbReference type="EMBL" id="MCU9846614.1"/>
    </source>
</evidence>
<dbReference type="PANTHER" id="PTHR31302:SF31">
    <property type="entry name" value="PHOSPHODIESTERASE YAEI"/>
    <property type="match status" value="1"/>
</dbReference>
<organism evidence="4 5">
    <name type="scientific">Albidovulum salinarum</name>
    <dbReference type="NCBI Taxonomy" id="2984153"/>
    <lineage>
        <taxon>Bacteria</taxon>
        <taxon>Pseudomonadati</taxon>
        <taxon>Pseudomonadota</taxon>
        <taxon>Alphaproteobacteria</taxon>
        <taxon>Rhodobacterales</taxon>
        <taxon>Paracoccaceae</taxon>
        <taxon>Albidovulum</taxon>
    </lineage>
</organism>
<keyword evidence="2" id="KW-0378">Hydrolase</keyword>
<dbReference type="RefSeq" id="WP_263332381.1">
    <property type="nucleotide sequence ID" value="NZ_JAOVQO010000001.1"/>
</dbReference>
<evidence type="ECO:0000256" key="2">
    <source>
        <dbReference type="ARBA" id="ARBA00022801"/>
    </source>
</evidence>
<gene>
    <name evidence="4" type="ORF">OEZ60_01165</name>
</gene>
<accession>A0ABT2WY55</accession>